<dbReference type="PANTHER" id="PTHR43708">
    <property type="entry name" value="CONSERVED EXPRESSED OXIDOREDUCTASE (EUROFUNG)"/>
    <property type="match status" value="1"/>
</dbReference>
<protein>
    <submittedName>
        <fullName evidence="3">Predicted dehydrogenase</fullName>
    </submittedName>
</protein>
<dbReference type="Pfam" id="PF22725">
    <property type="entry name" value="GFO_IDH_MocA_C3"/>
    <property type="match status" value="1"/>
</dbReference>
<dbReference type="Proteomes" id="UP000199103">
    <property type="component" value="Chromosome I"/>
</dbReference>
<dbReference type="RefSeq" id="WP_091518787.1">
    <property type="nucleotide sequence ID" value="NZ_LT629772.1"/>
</dbReference>
<sequence>MRTSTGSALRIVQVGLGGFGRNWAAEMIPQVSEVELVGSADVSEQSREAAVKAGVADPDRCFSTAEEAIEAVDPDAVLVTASLVGHVPAIRAALLAGKHVMTEKPFAPSVEEATELVELADSKGLTLAVSQNYRFFPAVRAVQQIVAAGELGDLHAVELDFRRFSGSDGRRGPHHFLDEPLLVDMSIHHFDLFRTVLGRDAAQITCRTWDPDWSLFSGPSEGVALIDFGDVTASYRGSWVSHGTPTPWAGEWRMDFAEGSVEWTSRGDGKDGWQADKVEIRTGDEVRQVELPTVQRTDRAGSLTEFARSIAEGRQPENSGRNNLGSLALTYAAVESASTRSAISIG</sequence>
<dbReference type="GO" id="GO:0000166">
    <property type="term" value="F:nucleotide binding"/>
    <property type="evidence" value="ECO:0007669"/>
    <property type="project" value="InterPro"/>
</dbReference>
<feature type="domain" description="GFO/IDH/MocA-like oxidoreductase" evidence="2">
    <location>
        <begin position="139"/>
        <end position="245"/>
    </location>
</feature>
<feature type="domain" description="Gfo/Idh/MocA-like oxidoreductase N-terminal" evidence="1">
    <location>
        <begin position="10"/>
        <end position="129"/>
    </location>
</feature>
<dbReference type="EMBL" id="LT629772">
    <property type="protein sequence ID" value="SDR91611.1"/>
    <property type="molecule type" value="Genomic_DNA"/>
</dbReference>
<proteinExistence type="predicted"/>
<gene>
    <name evidence="3" type="ORF">SAMN04489812_0302</name>
</gene>
<dbReference type="OrthoDB" id="9800252at2"/>
<keyword evidence="4" id="KW-1185">Reference proteome</keyword>
<dbReference type="PANTHER" id="PTHR43708:SF8">
    <property type="entry name" value="OXIDOREDUCTASE"/>
    <property type="match status" value="1"/>
</dbReference>
<evidence type="ECO:0000313" key="3">
    <source>
        <dbReference type="EMBL" id="SDR91611.1"/>
    </source>
</evidence>
<dbReference type="Gene3D" id="3.30.360.10">
    <property type="entry name" value="Dihydrodipicolinate Reductase, domain 2"/>
    <property type="match status" value="1"/>
</dbReference>
<accession>A0A1H1MXI5</accession>
<dbReference type="InterPro" id="IPR055170">
    <property type="entry name" value="GFO_IDH_MocA-like_dom"/>
</dbReference>
<organism evidence="3 4">
    <name type="scientific">Microlunatus soli</name>
    <dbReference type="NCBI Taxonomy" id="630515"/>
    <lineage>
        <taxon>Bacteria</taxon>
        <taxon>Bacillati</taxon>
        <taxon>Actinomycetota</taxon>
        <taxon>Actinomycetes</taxon>
        <taxon>Propionibacteriales</taxon>
        <taxon>Propionibacteriaceae</taxon>
        <taxon>Microlunatus</taxon>
    </lineage>
</organism>
<dbReference type="AlphaFoldDB" id="A0A1H1MXI5"/>
<dbReference type="SUPFAM" id="SSF51735">
    <property type="entry name" value="NAD(P)-binding Rossmann-fold domains"/>
    <property type="match status" value="1"/>
</dbReference>
<dbReference type="InterPro" id="IPR000683">
    <property type="entry name" value="Gfo/Idh/MocA-like_OxRdtase_N"/>
</dbReference>
<dbReference type="SUPFAM" id="SSF55347">
    <property type="entry name" value="Glyceraldehyde-3-phosphate dehydrogenase-like, C-terminal domain"/>
    <property type="match status" value="1"/>
</dbReference>
<evidence type="ECO:0000313" key="4">
    <source>
        <dbReference type="Proteomes" id="UP000199103"/>
    </source>
</evidence>
<dbReference type="Gene3D" id="3.40.50.720">
    <property type="entry name" value="NAD(P)-binding Rossmann-like Domain"/>
    <property type="match status" value="1"/>
</dbReference>
<evidence type="ECO:0000259" key="1">
    <source>
        <dbReference type="Pfam" id="PF01408"/>
    </source>
</evidence>
<dbReference type="Pfam" id="PF01408">
    <property type="entry name" value="GFO_IDH_MocA"/>
    <property type="match status" value="1"/>
</dbReference>
<name>A0A1H1MXI5_9ACTN</name>
<reference evidence="3 4" key="1">
    <citation type="submission" date="2016-10" db="EMBL/GenBank/DDBJ databases">
        <authorList>
            <person name="de Groot N.N."/>
        </authorList>
    </citation>
    <scope>NUCLEOTIDE SEQUENCE [LARGE SCALE GENOMIC DNA]</scope>
    <source>
        <strain evidence="3 4">DSM 21800</strain>
    </source>
</reference>
<dbReference type="InterPro" id="IPR051317">
    <property type="entry name" value="Gfo/Idh/MocA_oxidoreduct"/>
</dbReference>
<dbReference type="STRING" id="630515.SAMN04489812_0302"/>
<dbReference type="InterPro" id="IPR036291">
    <property type="entry name" value="NAD(P)-bd_dom_sf"/>
</dbReference>
<evidence type="ECO:0000259" key="2">
    <source>
        <dbReference type="Pfam" id="PF22725"/>
    </source>
</evidence>